<name>A0A2U1B3K9_9BACT</name>
<gene>
    <name evidence="2" type="ORF">C8E01_102455</name>
</gene>
<accession>A0A2U1B3K9</accession>
<dbReference type="EMBL" id="QEKI01000002">
    <property type="protein sequence ID" value="PVY43276.1"/>
    <property type="molecule type" value="Genomic_DNA"/>
</dbReference>
<organism evidence="2 3">
    <name type="scientific">Pontibacter virosus</name>
    <dbReference type="NCBI Taxonomy" id="1765052"/>
    <lineage>
        <taxon>Bacteria</taxon>
        <taxon>Pseudomonadati</taxon>
        <taxon>Bacteroidota</taxon>
        <taxon>Cytophagia</taxon>
        <taxon>Cytophagales</taxon>
        <taxon>Hymenobacteraceae</taxon>
        <taxon>Pontibacter</taxon>
    </lineage>
</organism>
<dbReference type="Proteomes" id="UP000245466">
    <property type="component" value="Unassembled WGS sequence"/>
</dbReference>
<proteinExistence type="predicted"/>
<dbReference type="RefSeq" id="WP_116542287.1">
    <property type="nucleotide sequence ID" value="NZ_QEKI01000002.1"/>
</dbReference>
<feature type="chain" id="PRO_5015626317" evidence="1">
    <location>
        <begin position="25"/>
        <end position="78"/>
    </location>
</feature>
<dbReference type="AlphaFoldDB" id="A0A2U1B3K9"/>
<evidence type="ECO:0000313" key="2">
    <source>
        <dbReference type="EMBL" id="PVY43276.1"/>
    </source>
</evidence>
<reference evidence="2 3" key="1">
    <citation type="submission" date="2018-04" db="EMBL/GenBank/DDBJ databases">
        <title>Genomic Encyclopedia of Type Strains, Phase IV (KMG-IV): sequencing the most valuable type-strain genomes for metagenomic binning, comparative biology and taxonomic classification.</title>
        <authorList>
            <person name="Goeker M."/>
        </authorList>
    </citation>
    <scope>NUCLEOTIDE SEQUENCE [LARGE SCALE GENOMIC DNA]</scope>
    <source>
        <strain evidence="2 3">DSM 100231</strain>
    </source>
</reference>
<evidence type="ECO:0000313" key="3">
    <source>
        <dbReference type="Proteomes" id="UP000245466"/>
    </source>
</evidence>
<keyword evidence="1" id="KW-0732">Signal</keyword>
<sequence length="78" mass="8750">MKLKFYTALISALLFLSFASYASADLKSGKYEKTSKAKKQEVSGKKTTESFSFKSSAYNRDGLVKKKRYRKGSCPGFD</sequence>
<comment type="caution">
    <text evidence="2">The sequence shown here is derived from an EMBL/GenBank/DDBJ whole genome shotgun (WGS) entry which is preliminary data.</text>
</comment>
<keyword evidence="3" id="KW-1185">Reference proteome</keyword>
<evidence type="ECO:0000256" key="1">
    <source>
        <dbReference type="SAM" id="SignalP"/>
    </source>
</evidence>
<feature type="signal peptide" evidence="1">
    <location>
        <begin position="1"/>
        <end position="24"/>
    </location>
</feature>
<protein>
    <submittedName>
        <fullName evidence="2">Uncharacterized protein</fullName>
    </submittedName>
</protein>